<dbReference type="InterPro" id="IPR006608">
    <property type="entry name" value="CC2D1A/B_DM14"/>
</dbReference>
<evidence type="ECO:0000256" key="1">
    <source>
        <dbReference type="ARBA" id="ARBA00004177"/>
    </source>
</evidence>
<dbReference type="InterPro" id="IPR000008">
    <property type="entry name" value="C2_dom"/>
</dbReference>
<keyword evidence="5" id="KW-1003">Cell membrane</keyword>
<feature type="compositionally biased region" description="Acidic residues" evidence="13">
    <location>
        <begin position="111"/>
        <end position="124"/>
    </location>
</feature>
<sequence>MFARKKPDVPKRRNHNLSQFGLTDIPDDFDPSLGFDGGDDNENDSDLEAELAAIAGGGGKPKARAKPKAALVAPSDLDKMIADSLKDIDSEDDDDVENDTDLLGELHEIAEPIESEQGDNEDVGNDQNTQQGVISNPDEPQLFLPTTTLSTVDIIKQRIEMYRIAESNAKTSGESAKARRFGRGLKALNDLLKQANAGKDIKAEDIPPEVSVKSKSENNADAIEGSTSVTEEVPIAPVRKAPPVPEPDVAVSQDTSKEEQAKLTNPLIPNMRQRQQEYKAAALQSKRTGDTATALQFLKVVKQFDVVIKMCEEGQEVDLSDMPPPPEQFKEFLEKMQSAAEQPAEPQPASIPEVTPVEPTPPTSSGNMLEALQQRLEKYKSVEEAAKAEGNSSKARRFGRIVKQYEDAIKAYKNGRTVPYDELPVPPGFGPLPVENVAPASAPSAPVPLDPSVSPTSPKETPTLPERKKSPQQNDLTTRTSGNQHKNNLAEQQMKILIERQKEFKMAALEAKKAGEIEQAKEYLKIYKGFDALLNAASSGLPVDLNTLPVPPSQRDNLEASFAIVSSEECDPDDDISDIGIRIEEQLAKQLMMCKNTRDHHKAMGDIAGMNRFENLALTVQKDLDLVRYSKRKKFPLPKFHYEKRSFNIVHCNTDLTDNELEIVVVRGLNYNVPNPKDVDTYVKVEFPLLNDESYKTKTPLVKDTDSPEYNQHFKIEIMRGNRQFQRIFKRQSVKFEVYSRGGFLRSDILIGTVTIKLQPLETKCDIHDTFDLMDGRKVVGGKLEVKVRVRNPILTKQMEHLNEKWLVLDS</sequence>
<dbReference type="SMART" id="SM00685">
    <property type="entry name" value="DM14"/>
    <property type="match status" value="4"/>
</dbReference>
<dbReference type="CDD" id="cd08690">
    <property type="entry name" value="C2_Freud-1"/>
    <property type="match status" value="1"/>
</dbReference>
<dbReference type="GO" id="GO:0005768">
    <property type="term" value="C:endosome"/>
    <property type="evidence" value="ECO:0007669"/>
    <property type="project" value="UniProtKB-SubCell"/>
</dbReference>
<evidence type="ECO:0000256" key="4">
    <source>
        <dbReference type="ARBA" id="ARBA00010672"/>
    </source>
</evidence>
<dbReference type="PANTHER" id="PTHR13076">
    <property type="entry name" value="COILED-COIL AND C2 DOMAIN-CONTAINING PROTEIN 1-LIKE"/>
    <property type="match status" value="1"/>
</dbReference>
<dbReference type="FunFam" id="2.60.40.150:FF:000255">
    <property type="entry name" value="Uncharacterized protein, isoform A"/>
    <property type="match status" value="1"/>
</dbReference>
<feature type="region of interest" description="Disordered" evidence="13">
    <location>
        <begin position="335"/>
        <end position="367"/>
    </location>
</feature>
<feature type="compositionally biased region" description="Low complexity" evidence="13">
    <location>
        <begin position="337"/>
        <end position="357"/>
    </location>
</feature>
<organism evidence="15">
    <name type="scientific">Musca domestica</name>
    <name type="common">House fly</name>
    <dbReference type="NCBI Taxonomy" id="7370"/>
    <lineage>
        <taxon>Eukaryota</taxon>
        <taxon>Metazoa</taxon>
        <taxon>Ecdysozoa</taxon>
        <taxon>Arthropoda</taxon>
        <taxon>Hexapoda</taxon>
        <taxon>Insecta</taxon>
        <taxon>Pterygota</taxon>
        <taxon>Neoptera</taxon>
        <taxon>Endopterygota</taxon>
        <taxon>Diptera</taxon>
        <taxon>Brachycera</taxon>
        <taxon>Muscomorpha</taxon>
        <taxon>Muscoidea</taxon>
        <taxon>Muscidae</taxon>
        <taxon>Musca</taxon>
    </lineage>
</organism>
<keyword evidence="7" id="KW-0967">Endosome</keyword>
<evidence type="ECO:0000256" key="9">
    <source>
        <dbReference type="ARBA" id="ARBA00060477"/>
    </source>
</evidence>
<evidence type="ECO:0000313" key="15">
    <source>
        <dbReference type="EMBL" id="AFP59812.1"/>
    </source>
</evidence>
<dbReference type="VEuPathDB" id="VectorBase:MDOA006440"/>
<keyword evidence="8" id="KW-0472">Membrane</keyword>
<feature type="domain" description="C2" evidence="14">
    <location>
        <begin position="641"/>
        <end position="771"/>
    </location>
</feature>
<dbReference type="AlphaFoldDB" id="T1PB41"/>
<keyword evidence="6" id="KW-0963">Cytoplasm</keyword>
<dbReference type="GO" id="GO:0005829">
    <property type="term" value="C:cytosol"/>
    <property type="evidence" value="ECO:0007669"/>
    <property type="project" value="UniProtKB-SubCell"/>
</dbReference>
<comment type="similarity">
    <text evidence="4">Belongs to the CC2D1 family.</text>
</comment>
<evidence type="ECO:0000256" key="3">
    <source>
        <dbReference type="ARBA" id="ARBA00004544"/>
    </source>
</evidence>
<dbReference type="Gene3D" id="2.60.40.150">
    <property type="entry name" value="C2 domain"/>
    <property type="match status" value="1"/>
</dbReference>
<dbReference type="InterPro" id="IPR035892">
    <property type="entry name" value="C2_domain_sf"/>
</dbReference>
<evidence type="ECO:0000256" key="5">
    <source>
        <dbReference type="ARBA" id="ARBA00022475"/>
    </source>
</evidence>
<feature type="region of interest" description="Disordered" evidence="13">
    <location>
        <begin position="436"/>
        <end position="488"/>
    </location>
</feature>
<evidence type="ECO:0000256" key="11">
    <source>
        <dbReference type="ARBA" id="ARBA00070780"/>
    </source>
</evidence>
<dbReference type="GO" id="GO:0001227">
    <property type="term" value="F:DNA-binding transcription repressor activity, RNA polymerase II-specific"/>
    <property type="evidence" value="ECO:0007669"/>
    <property type="project" value="InterPro"/>
</dbReference>
<evidence type="ECO:0000256" key="12">
    <source>
        <dbReference type="ARBA" id="ARBA00078474"/>
    </source>
</evidence>
<feature type="compositionally biased region" description="Polar residues" evidence="13">
    <location>
        <begin position="471"/>
        <end position="488"/>
    </location>
</feature>
<feature type="region of interest" description="Disordered" evidence="13">
    <location>
        <begin position="1"/>
        <end position="45"/>
    </location>
</feature>
<feature type="compositionally biased region" description="Acidic residues" evidence="13">
    <location>
        <begin position="89"/>
        <end position="102"/>
    </location>
</feature>
<comment type="subcellular location">
    <subcellularLocation>
        <location evidence="9">Apicolateral cell membrane</location>
        <topology evidence="9">Peripheral membrane protein</topology>
        <orientation evidence="9">Cytoplasmic side</orientation>
    </subcellularLocation>
    <subcellularLocation>
        <location evidence="3">Cytoplasm</location>
        <location evidence="3">Cell cortex</location>
    </subcellularLocation>
    <subcellularLocation>
        <location evidence="2">Cytoplasm</location>
        <location evidence="2">Cytosol</location>
    </subcellularLocation>
    <subcellularLocation>
        <location evidence="1">Endosome</location>
    </subcellularLocation>
</comment>
<feature type="compositionally biased region" description="Basic and acidic residues" evidence="13">
    <location>
        <begin position="1"/>
        <end position="11"/>
    </location>
</feature>
<dbReference type="EMBL" id="KA645183">
    <property type="protein sequence ID" value="AFP59812.1"/>
    <property type="molecule type" value="mRNA"/>
</dbReference>
<evidence type="ECO:0000256" key="8">
    <source>
        <dbReference type="ARBA" id="ARBA00023136"/>
    </source>
</evidence>
<reference evidence="15" key="1">
    <citation type="submission" date="2012-08" db="EMBL/GenBank/DDBJ databases">
        <title>Transcriptome of adult Musca domestica launches a platform for comparative house fly gene expression and characterization of differential gene expression among resistant and susceptible house flies.</title>
        <authorList>
            <person name="Liu N."/>
            <person name="Zhang L."/>
            <person name="Li M."/>
            <person name="Reid W."/>
        </authorList>
    </citation>
    <scope>NUCLEOTIDE SEQUENCE</scope>
    <source>
        <strain evidence="15">ALHF</strain>
        <tissue evidence="15">Whole body</tissue>
    </source>
</reference>
<dbReference type="Pfam" id="PF21528">
    <property type="entry name" value="CC2D1A-B_DM14"/>
    <property type="match status" value="4"/>
</dbReference>
<feature type="compositionally biased region" description="Polar residues" evidence="13">
    <location>
        <begin position="125"/>
        <end position="134"/>
    </location>
</feature>
<evidence type="ECO:0000256" key="2">
    <source>
        <dbReference type="ARBA" id="ARBA00004514"/>
    </source>
</evidence>
<dbReference type="SUPFAM" id="SSF49562">
    <property type="entry name" value="C2 domain (Calcium/lipid-binding domain, CaLB)"/>
    <property type="match status" value="1"/>
</dbReference>
<accession>T1PB41</accession>
<dbReference type="PROSITE" id="PS50004">
    <property type="entry name" value="C2"/>
    <property type="match status" value="1"/>
</dbReference>
<dbReference type="PANTHER" id="PTHR13076:SF9">
    <property type="entry name" value="COILED-COIL AND C2 DOMAIN-CONTAINING PROTEIN 1-LIKE"/>
    <property type="match status" value="1"/>
</dbReference>
<protein>
    <recommendedName>
        <fullName evidence="11">Coiled-coil and C2 domain-containing protein 1-like</fullName>
    </recommendedName>
    <alternativeName>
        <fullName evidence="12">Lethal (2) giant discs 1 protein</fullName>
    </alternativeName>
</protein>
<dbReference type="GO" id="GO:0016327">
    <property type="term" value="C:apicolateral plasma membrane"/>
    <property type="evidence" value="ECO:0007669"/>
    <property type="project" value="UniProtKB-SubCell"/>
</dbReference>
<evidence type="ECO:0000259" key="14">
    <source>
        <dbReference type="PROSITE" id="PS50004"/>
    </source>
</evidence>
<evidence type="ECO:0000256" key="13">
    <source>
        <dbReference type="SAM" id="MobiDB-lite"/>
    </source>
</evidence>
<dbReference type="GO" id="GO:0005938">
    <property type="term" value="C:cell cortex"/>
    <property type="evidence" value="ECO:0007669"/>
    <property type="project" value="UniProtKB-SubCell"/>
</dbReference>
<evidence type="ECO:0000256" key="10">
    <source>
        <dbReference type="ARBA" id="ARBA00064508"/>
    </source>
</evidence>
<comment type="subunit">
    <text evidence="10">Interacts (via DM14 domains 1 and 3) with shrb; the interaction is direct and blocks access to the surface involved in shrb polymerization. This interaction may be required for the ESCRT-III complex role in multivesicular body formation.</text>
</comment>
<proteinExistence type="evidence at transcript level"/>
<dbReference type="Pfam" id="PF00168">
    <property type="entry name" value="C2"/>
    <property type="match status" value="1"/>
</dbReference>
<name>T1PB41_MUSDO</name>
<feature type="region of interest" description="Disordered" evidence="13">
    <location>
        <begin position="238"/>
        <end position="261"/>
    </location>
</feature>
<evidence type="ECO:0000256" key="7">
    <source>
        <dbReference type="ARBA" id="ARBA00022753"/>
    </source>
</evidence>
<evidence type="ECO:0000256" key="6">
    <source>
        <dbReference type="ARBA" id="ARBA00022490"/>
    </source>
</evidence>
<dbReference type="InterPro" id="IPR037772">
    <property type="entry name" value="C2_Freud"/>
</dbReference>
<dbReference type="InterPro" id="IPR039725">
    <property type="entry name" value="CC2D1A/B"/>
</dbReference>
<dbReference type="SMART" id="SM00239">
    <property type="entry name" value="C2"/>
    <property type="match status" value="1"/>
</dbReference>
<dbReference type="VEuPathDB" id="VectorBase:MDOMA2_019629"/>
<feature type="region of interest" description="Disordered" evidence="13">
    <location>
        <begin position="84"/>
        <end position="145"/>
    </location>
</feature>